<dbReference type="PANTHER" id="PTHR34768">
    <property type="entry name" value="COILED-COIL DOMAIN-CONTAINING PROTEIN 89"/>
    <property type="match status" value="1"/>
</dbReference>
<name>A0A2G8KZ13_STIJA</name>
<dbReference type="InterPro" id="IPR043450">
    <property type="entry name" value="CCDC89-like"/>
</dbReference>
<gene>
    <name evidence="3" type="ORF">BSL78_09870</name>
</gene>
<dbReference type="EMBL" id="MRZV01000295">
    <property type="protein sequence ID" value="PIK53231.1"/>
    <property type="molecule type" value="Genomic_DNA"/>
</dbReference>
<accession>A0A2G8KZ13</accession>
<dbReference type="AlphaFoldDB" id="A0A2G8KZ13"/>
<feature type="coiled-coil region" evidence="2">
    <location>
        <begin position="31"/>
        <end position="106"/>
    </location>
</feature>
<evidence type="ECO:0000256" key="2">
    <source>
        <dbReference type="SAM" id="Coils"/>
    </source>
</evidence>
<sequence length="119" mass="14063">MQETNQSIQAEKLRNERQEFLDLAMQRGKLLQDRQREIREMEEKVKEADTKTEIMKQKFEREAEAVSANLRVISLKGEKETAEKTLKELQLEYEAFKKHSNNLLAKEKNLNSQLRNLVS</sequence>
<comment type="caution">
    <text evidence="3">The sequence shown here is derived from an EMBL/GenBank/DDBJ whole genome shotgun (WGS) entry which is preliminary data.</text>
</comment>
<proteinExistence type="predicted"/>
<keyword evidence="1 2" id="KW-0175">Coiled coil</keyword>
<keyword evidence="4" id="KW-1185">Reference proteome</keyword>
<dbReference type="Proteomes" id="UP000230750">
    <property type="component" value="Unassembled WGS sequence"/>
</dbReference>
<dbReference type="PANTHER" id="PTHR34768:SF2">
    <property type="entry name" value="COILED-COIL DOMAIN CONTAINING 89"/>
    <property type="match status" value="1"/>
</dbReference>
<evidence type="ECO:0000313" key="3">
    <source>
        <dbReference type="EMBL" id="PIK53231.1"/>
    </source>
</evidence>
<organism evidence="3 4">
    <name type="scientific">Stichopus japonicus</name>
    <name type="common">Sea cucumber</name>
    <dbReference type="NCBI Taxonomy" id="307972"/>
    <lineage>
        <taxon>Eukaryota</taxon>
        <taxon>Metazoa</taxon>
        <taxon>Echinodermata</taxon>
        <taxon>Eleutherozoa</taxon>
        <taxon>Echinozoa</taxon>
        <taxon>Holothuroidea</taxon>
        <taxon>Aspidochirotacea</taxon>
        <taxon>Aspidochirotida</taxon>
        <taxon>Stichopodidae</taxon>
        <taxon>Apostichopus</taxon>
    </lineage>
</organism>
<evidence type="ECO:0000256" key="1">
    <source>
        <dbReference type="ARBA" id="ARBA00023054"/>
    </source>
</evidence>
<evidence type="ECO:0000313" key="4">
    <source>
        <dbReference type="Proteomes" id="UP000230750"/>
    </source>
</evidence>
<protein>
    <submittedName>
        <fullName evidence="3">Putative coiled-coil domain-containing protein</fullName>
    </submittedName>
</protein>
<reference evidence="3 4" key="1">
    <citation type="journal article" date="2017" name="PLoS Biol.">
        <title>The sea cucumber genome provides insights into morphological evolution and visceral regeneration.</title>
        <authorList>
            <person name="Zhang X."/>
            <person name="Sun L."/>
            <person name="Yuan J."/>
            <person name="Sun Y."/>
            <person name="Gao Y."/>
            <person name="Zhang L."/>
            <person name="Li S."/>
            <person name="Dai H."/>
            <person name="Hamel J.F."/>
            <person name="Liu C."/>
            <person name="Yu Y."/>
            <person name="Liu S."/>
            <person name="Lin W."/>
            <person name="Guo K."/>
            <person name="Jin S."/>
            <person name="Xu P."/>
            <person name="Storey K.B."/>
            <person name="Huan P."/>
            <person name="Zhang T."/>
            <person name="Zhou Y."/>
            <person name="Zhang J."/>
            <person name="Lin C."/>
            <person name="Li X."/>
            <person name="Xing L."/>
            <person name="Huo D."/>
            <person name="Sun M."/>
            <person name="Wang L."/>
            <person name="Mercier A."/>
            <person name="Li F."/>
            <person name="Yang H."/>
            <person name="Xiang J."/>
        </authorList>
    </citation>
    <scope>NUCLEOTIDE SEQUENCE [LARGE SCALE GENOMIC DNA]</scope>
    <source>
        <strain evidence="3">Shaxun</strain>
        <tissue evidence="3">Muscle</tissue>
    </source>
</reference>
<dbReference type="OrthoDB" id="10020070at2759"/>